<feature type="domain" description="Gfo/Idh/MocA-like oxidoreductase N-terminal" evidence="2">
    <location>
        <begin position="1"/>
        <end position="38"/>
    </location>
</feature>
<feature type="domain" description="GFO/IDH/MocA-like oxidoreductase" evidence="3">
    <location>
        <begin position="50"/>
        <end position="176"/>
    </location>
</feature>
<evidence type="ECO:0000259" key="2">
    <source>
        <dbReference type="Pfam" id="PF01408"/>
    </source>
</evidence>
<organism evidence="4">
    <name type="scientific">marine sediment metagenome</name>
    <dbReference type="NCBI Taxonomy" id="412755"/>
    <lineage>
        <taxon>unclassified sequences</taxon>
        <taxon>metagenomes</taxon>
        <taxon>ecological metagenomes</taxon>
    </lineage>
</organism>
<name>X0YKQ7_9ZZZZ</name>
<dbReference type="SUPFAM" id="SSF55347">
    <property type="entry name" value="Glyceraldehyde-3-phosphate dehydrogenase-like, C-terminal domain"/>
    <property type="match status" value="1"/>
</dbReference>
<dbReference type="InterPro" id="IPR036291">
    <property type="entry name" value="NAD(P)-bd_dom_sf"/>
</dbReference>
<dbReference type="PANTHER" id="PTHR42840">
    <property type="entry name" value="NAD(P)-BINDING ROSSMANN-FOLD SUPERFAMILY PROTEIN-RELATED"/>
    <property type="match status" value="1"/>
</dbReference>
<dbReference type="EMBL" id="BARS01048517">
    <property type="protein sequence ID" value="GAG37336.1"/>
    <property type="molecule type" value="Genomic_DNA"/>
</dbReference>
<dbReference type="AlphaFoldDB" id="X0YKQ7"/>
<dbReference type="SUPFAM" id="SSF51735">
    <property type="entry name" value="NAD(P)-binding Rossmann-fold domains"/>
    <property type="match status" value="1"/>
</dbReference>
<dbReference type="Pfam" id="PF01408">
    <property type="entry name" value="GFO_IDH_MocA"/>
    <property type="match status" value="1"/>
</dbReference>
<proteinExistence type="predicted"/>
<protein>
    <recommendedName>
        <fullName evidence="5">Gfo/Idh/MocA-like oxidoreductase N-terminal domain-containing protein</fullName>
    </recommendedName>
</protein>
<comment type="caution">
    <text evidence="4">The sequence shown here is derived from an EMBL/GenBank/DDBJ whole genome shotgun (WGS) entry which is preliminary data.</text>
</comment>
<gene>
    <name evidence="4" type="ORF">S01H1_72702</name>
</gene>
<dbReference type="Gene3D" id="3.40.50.720">
    <property type="entry name" value="NAD(P)-binding Rossmann-like Domain"/>
    <property type="match status" value="1"/>
</dbReference>
<reference evidence="4" key="1">
    <citation type="journal article" date="2014" name="Front. Microbiol.">
        <title>High frequency of phylogenetically diverse reductive dehalogenase-homologous genes in deep subseafloor sedimentary metagenomes.</title>
        <authorList>
            <person name="Kawai M."/>
            <person name="Futagami T."/>
            <person name="Toyoda A."/>
            <person name="Takaki Y."/>
            <person name="Nishi S."/>
            <person name="Hori S."/>
            <person name="Arai W."/>
            <person name="Tsubouchi T."/>
            <person name="Morono Y."/>
            <person name="Uchiyama I."/>
            <person name="Ito T."/>
            <person name="Fujiyama A."/>
            <person name="Inagaki F."/>
            <person name="Takami H."/>
        </authorList>
    </citation>
    <scope>NUCLEOTIDE SEQUENCE</scope>
    <source>
        <strain evidence="4">Expedition CK06-06</strain>
    </source>
</reference>
<dbReference type="PANTHER" id="PTHR42840:SF3">
    <property type="entry name" value="BINDING ROSSMANN FOLD OXIDOREDUCTASE, PUTATIVE (AFU_ORTHOLOGUE AFUA_2G10240)-RELATED"/>
    <property type="match status" value="1"/>
</dbReference>
<dbReference type="Pfam" id="PF22725">
    <property type="entry name" value="GFO_IDH_MocA_C3"/>
    <property type="match status" value="1"/>
</dbReference>
<sequence>AAKAGKHILCEKPLATNVADAEEMVEVCEKLGVKLFYGEDWCFAPSLIKIIDLINEGAIGDVLYVKAKETHNGSHSPFAKNAKYCGGGCLIHLAIHPVGWVLHLLGDAGKNKVVEVIGKANGGSDDNYVHKDNTGEDWSVGIMKFAGGQHAFIEGNYITTGGMDDKVEIYGTKGLIKADLTFGSNVSVYSRPGYSYCIEKTDNTLGWTKPAVDEFFNLGYVNELKYVIDCIVNDTEPIFGAGG</sequence>
<feature type="non-terminal residue" evidence="4">
    <location>
        <position position="243"/>
    </location>
</feature>
<dbReference type="InterPro" id="IPR055170">
    <property type="entry name" value="GFO_IDH_MocA-like_dom"/>
</dbReference>
<evidence type="ECO:0008006" key="5">
    <source>
        <dbReference type="Google" id="ProtNLM"/>
    </source>
</evidence>
<feature type="non-terminal residue" evidence="4">
    <location>
        <position position="1"/>
    </location>
</feature>
<accession>X0YKQ7</accession>
<keyword evidence="1" id="KW-0560">Oxidoreductase</keyword>
<dbReference type="GO" id="GO:0016491">
    <property type="term" value="F:oxidoreductase activity"/>
    <property type="evidence" value="ECO:0007669"/>
    <property type="project" value="UniProtKB-KW"/>
</dbReference>
<dbReference type="InterPro" id="IPR000683">
    <property type="entry name" value="Gfo/Idh/MocA-like_OxRdtase_N"/>
</dbReference>
<evidence type="ECO:0000256" key="1">
    <source>
        <dbReference type="ARBA" id="ARBA00023002"/>
    </source>
</evidence>
<dbReference type="GO" id="GO:0000166">
    <property type="term" value="F:nucleotide binding"/>
    <property type="evidence" value="ECO:0007669"/>
    <property type="project" value="InterPro"/>
</dbReference>
<dbReference type="Gene3D" id="3.30.360.10">
    <property type="entry name" value="Dihydrodipicolinate Reductase, domain 2"/>
    <property type="match status" value="1"/>
</dbReference>
<evidence type="ECO:0000259" key="3">
    <source>
        <dbReference type="Pfam" id="PF22725"/>
    </source>
</evidence>
<evidence type="ECO:0000313" key="4">
    <source>
        <dbReference type="EMBL" id="GAG37336.1"/>
    </source>
</evidence>